<keyword evidence="6 15" id="KW-0418">Kinase</keyword>
<evidence type="ECO:0000259" key="14">
    <source>
        <dbReference type="PROSITE" id="PS50109"/>
    </source>
</evidence>
<keyword evidence="9" id="KW-0535">Nitrogen fixation</keyword>
<keyword evidence="4" id="KW-0808">Transferase</keyword>
<dbReference type="InterPro" id="IPR036890">
    <property type="entry name" value="HATPase_C_sf"/>
</dbReference>
<comment type="catalytic activity">
    <reaction evidence="1">
        <text>ATP + protein L-histidine = ADP + protein N-phospho-L-histidine.</text>
        <dbReference type="EC" id="2.7.13.3"/>
    </reaction>
</comment>
<dbReference type="InterPro" id="IPR003661">
    <property type="entry name" value="HisK_dim/P_dom"/>
</dbReference>
<dbReference type="Pfam" id="PF02518">
    <property type="entry name" value="HATPase_c"/>
    <property type="match status" value="1"/>
</dbReference>
<evidence type="ECO:0000256" key="5">
    <source>
        <dbReference type="ARBA" id="ARBA00022741"/>
    </source>
</evidence>
<dbReference type="Gene3D" id="3.30.450.20">
    <property type="entry name" value="PAS domain"/>
    <property type="match status" value="1"/>
</dbReference>
<keyword evidence="3" id="KW-0597">Phosphoprotein</keyword>
<keyword evidence="7" id="KW-0067">ATP-binding</keyword>
<dbReference type="OrthoDB" id="9789238at2"/>
<evidence type="ECO:0000256" key="3">
    <source>
        <dbReference type="ARBA" id="ARBA00022553"/>
    </source>
</evidence>
<evidence type="ECO:0000313" key="15">
    <source>
        <dbReference type="EMBL" id="PQJ53172.1"/>
    </source>
</evidence>
<dbReference type="RefSeq" id="WP_105051649.1">
    <property type="nucleotide sequence ID" value="NZ_BMYG01000003.1"/>
</dbReference>
<dbReference type="NCBIfam" id="NF008293">
    <property type="entry name" value="PRK11073.1"/>
    <property type="match status" value="1"/>
</dbReference>
<comment type="function">
    <text evidence="10">Member of the two-component regulatory system NtrB/NtrC, which controls expression of the nitrogen-regulated (ntr) genes in response to nitrogen limitation. Under conditions of nitrogen limitation, NtrB autophosphorylates and transfers the phosphoryl group to NtrC. In the presence of nitrogen, acts as a phosphatase that dephosphorylates and inactivates NtrC.</text>
</comment>
<dbReference type="Gene3D" id="1.10.287.130">
    <property type="match status" value="1"/>
</dbReference>
<dbReference type="InterPro" id="IPR035965">
    <property type="entry name" value="PAS-like_dom_sf"/>
</dbReference>
<proteinExistence type="predicted"/>
<dbReference type="NCBIfam" id="TIGR00229">
    <property type="entry name" value="sensory_box"/>
    <property type="match status" value="1"/>
</dbReference>
<dbReference type="InterPro" id="IPR036097">
    <property type="entry name" value="HisK_dim/P_sf"/>
</dbReference>
<dbReference type="CDD" id="cd00082">
    <property type="entry name" value="HisKA"/>
    <property type="match status" value="1"/>
</dbReference>
<feature type="domain" description="Histidine kinase" evidence="14">
    <location>
        <begin position="141"/>
        <end position="362"/>
    </location>
</feature>
<keyword evidence="16" id="KW-1185">Reference proteome</keyword>
<dbReference type="InterPro" id="IPR005467">
    <property type="entry name" value="His_kinase_dom"/>
</dbReference>
<evidence type="ECO:0000256" key="4">
    <source>
        <dbReference type="ARBA" id="ARBA00022679"/>
    </source>
</evidence>
<evidence type="ECO:0000256" key="13">
    <source>
        <dbReference type="ARBA" id="ARBA00043094"/>
    </source>
</evidence>
<dbReference type="PRINTS" id="PR00344">
    <property type="entry name" value="BCTRLSENSOR"/>
</dbReference>
<gene>
    <name evidence="15" type="ORF">BTO11_05495</name>
</gene>
<dbReference type="EC" id="2.7.13.3" evidence="2"/>
<organism evidence="15 16">
    <name type="scientific">Psychrosphaera saromensis</name>
    <dbReference type="NCBI Taxonomy" id="716813"/>
    <lineage>
        <taxon>Bacteria</taxon>
        <taxon>Pseudomonadati</taxon>
        <taxon>Pseudomonadota</taxon>
        <taxon>Gammaproteobacteria</taxon>
        <taxon>Alteromonadales</taxon>
        <taxon>Pseudoalteromonadaceae</taxon>
        <taxon>Psychrosphaera</taxon>
    </lineage>
</organism>
<evidence type="ECO:0000256" key="9">
    <source>
        <dbReference type="ARBA" id="ARBA00023231"/>
    </source>
</evidence>
<dbReference type="SMART" id="SM00388">
    <property type="entry name" value="HisKA"/>
    <property type="match status" value="1"/>
</dbReference>
<dbReference type="Gene3D" id="3.30.565.10">
    <property type="entry name" value="Histidine kinase-like ATPase, C-terminal domain"/>
    <property type="match status" value="1"/>
</dbReference>
<dbReference type="PANTHER" id="PTHR43065:SF16">
    <property type="entry name" value="SENSORY HISTIDINE KINASE_PHOSPHATASE NTRB"/>
    <property type="match status" value="1"/>
</dbReference>
<dbReference type="InterPro" id="IPR004358">
    <property type="entry name" value="Sig_transdc_His_kin-like_C"/>
</dbReference>
<evidence type="ECO:0000256" key="10">
    <source>
        <dbReference type="ARBA" id="ARBA00037696"/>
    </source>
</evidence>
<accession>A0A2S7UUH9</accession>
<evidence type="ECO:0000256" key="8">
    <source>
        <dbReference type="ARBA" id="ARBA00023012"/>
    </source>
</evidence>
<dbReference type="GO" id="GO:0000155">
    <property type="term" value="F:phosphorelay sensor kinase activity"/>
    <property type="evidence" value="ECO:0007669"/>
    <property type="project" value="InterPro"/>
</dbReference>
<dbReference type="PROSITE" id="PS50109">
    <property type="entry name" value="HIS_KIN"/>
    <property type="match status" value="1"/>
</dbReference>
<evidence type="ECO:0000256" key="12">
    <source>
        <dbReference type="ARBA" id="ARBA00042313"/>
    </source>
</evidence>
<keyword evidence="5" id="KW-0547">Nucleotide-binding</keyword>
<dbReference type="InterPro" id="IPR000014">
    <property type="entry name" value="PAS"/>
</dbReference>
<protein>
    <recommendedName>
        <fullName evidence="11">Sensory histidine kinase/phosphatase NtrB</fullName>
        <ecNumber evidence="2">2.7.13.3</ecNumber>
    </recommendedName>
    <alternativeName>
        <fullName evidence="12">Nitrogen regulation protein NR(II)</fullName>
    </alternativeName>
    <alternativeName>
        <fullName evidence="13">Nitrogen regulator II</fullName>
    </alternativeName>
</protein>
<name>A0A2S7UUH9_9GAMM</name>
<dbReference type="CDD" id="cd00130">
    <property type="entry name" value="PAS"/>
    <property type="match status" value="1"/>
</dbReference>
<dbReference type="SUPFAM" id="SSF47384">
    <property type="entry name" value="Homodimeric domain of signal transducing histidine kinase"/>
    <property type="match status" value="1"/>
</dbReference>
<evidence type="ECO:0000256" key="11">
    <source>
        <dbReference type="ARBA" id="ARBA00039567"/>
    </source>
</evidence>
<dbReference type="EMBL" id="MSCH01000003">
    <property type="protein sequence ID" value="PQJ53172.1"/>
    <property type="molecule type" value="Genomic_DNA"/>
</dbReference>
<evidence type="ECO:0000256" key="1">
    <source>
        <dbReference type="ARBA" id="ARBA00000085"/>
    </source>
</evidence>
<dbReference type="GO" id="GO:0005524">
    <property type="term" value="F:ATP binding"/>
    <property type="evidence" value="ECO:0007669"/>
    <property type="project" value="UniProtKB-KW"/>
</dbReference>
<dbReference type="SMART" id="SM00091">
    <property type="entry name" value="PAS"/>
    <property type="match status" value="1"/>
</dbReference>
<evidence type="ECO:0000256" key="2">
    <source>
        <dbReference type="ARBA" id="ARBA00012438"/>
    </source>
</evidence>
<dbReference type="AlphaFoldDB" id="A0A2S7UUH9"/>
<comment type="caution">
    <text evidence="15">The sequence shown here is derived from an EMBL/GenBank/DDBJ whole genome shotgun (WGS) entry which is preliminary data.</text>
</comment>
<dbReference type="InterPro" id="IPR003594">
    <property type="entry name" value="HATPase_dom"/>
</dbReference>
<evidence type="ECO:0000256" key="7">
    <source>
        <dbReference type="ARBA" id="ARBA00022840"/>
    </source>
</evidence>
<keyword evidence="8" id="KW-0902">Two-component regulatory system</keyword>
<dbReference type="PANTHER" id="PTHR43065">
    <property type="entry name" value="SENSOR HISTIDINE KINASE"/>
    <property type="match status" value="1"/>
</dbReference>
<dbReference type="Proteomes" id="UP000239007">
    <property type="component" value="Unassembled WGS sequence"/>
</dbReference>
<dbReference type="Pfam" id="PF00512">
    <property type="entry name" value="HisKA"/>
    <property type="match status" value="1"/>
</dbReference>
<reference evidence="15 16" key="1">
    <citation type="submission" date="2016-12" db="EMBL/GenBank/DDBJ databases">
        <title>Diversity of luminous bacteria.</title>
        <authorList>
            <person name="Yoshizawa S."/>
            <person name="Kogure K."/>
        </authorList>
    </citation>
    <scope>NUCLEOTIDE SEQUENCE [LARGE SCALE GENOMIC DNA]</scope>
    <source>
        <strain evidence="15 16">SA4-48</strain>
    </source>
</reference>
<dbReference type="SUPFAM" id="SSF55785">
    <property type="entry name" value="PYP-like sensor domain (PAS domain)"/>
    <property type="match status" value="1"/>
</dbReference>
<sequence length="369" mass="41620">MTKTPQVSKSFQILEQLSLAVIVIGQDGFIRFCNQQASMMFGQSKKKLATVKLWDLFIRHTFPERLLDELWECNRSFFDNDVEFMFADGRSITTEVTADSMHLDGEIGCLLQIRQNDNLRKINQENAQKHHISASRHLIRGLAHEIKNPLGGIRGAAQLLSRSLDSDELKEYTQLIMEQSDRLRDLVDRLLGPNTLPKRSATNIHVVLERIFSLVMLDKPVNVSFQRDYDPSLPTTVLDPNQIEQAVLNIVRNGMQALAEHFDKTSSDETPKLIMQTRFAGNVVMQDKRFKQTIKISIIDNGGGISEKLIGTIFYPLVSTKSDGNGLGLSITQTLIDQHRGKIEVESVPGKTAFNIYLPIIQDNEGSDL</sequence>
<evidence type="ECO:0000313" key="16">
    <source>
        <dbReference type="Proteomes" id="UP000239007"/>
    </source>
</evidence>
<dbReference type="SUPFAM" id="SSF55874">
    <property type="entry name" value="ATPase domain of HSP90 chaperone/DNA topoisomerase II/histidine kinase"/>
    <property type="match status" value="1"/>
</dbReference>
<evidence type="ECO:0000256" key="6">
    <source>
        <dbReference type="ARBA" id="ARBA00022777"/>
    </source>
</evidence>
<dbReference type="SMART" id="SM00387">
    <property type="entry name" value="HATPase_c"/>
    <property type="match status" value="1"/>
</dbReference>